<evidence type="ECO:0000313" key="2">
    <source>
        <dbReference type="Proteomes" id="UP001469553"/>
    </source>
</evidence>
<dbReference type="EMBL" id="JAHRIP010090419">
    <property type="protein sequence ID" value="MEQ2316816.1"/>
    <property type="molecule type" value="Genomic_DNA"/>
</dbReference>
<evidence type="ECO:0000313" key="1">
    <source>
        <dbReference type="EMBL" id="MEQ2316816.1"/>
    </source>
</evidence>
<sequence length="99" mass="10919">MQTRVALETATYCTQGGGQKVAEDLLYMEGVVAALMSDKETDEEDTTVWKVTDIIKKRQGALEERLTYNSKLAHGRVTSGVVSLREVPNGINPMYLKGI</sequence>
<organism evidence="1 2">
    <name type="scientific">Ameca splendens</name>
    <dbReference type="NCBI Taxonomy" id="208324"/>
    <lineage>
        <taxon>Eukaryota</taxon>
        <taxon>Metazoa</taxon>
        <taxon>Chordata</taxon>
        <taxon>Craniata</taxon>
        <taxon>Vertebrata</taxon>
        <taxon>Euteleostomi</taxon>
        <taxon>Actinopterygii</taxon>
        <taxon>Neopterygii</taxon>
        <taxon>Teleostei</taxon>
        <taxon>Neoteleostei</taxon>
        <taxon>Acanthomorphata</taxon>
        <taxon>Ovalentaria</taxon>
        <taxon>Atherinomorphae</taxon>
        <taxon>Cyprinodontiformes</taxon>
        <taxon>Goodeidae</taxon>
        <taxon>Ameca</taxon>
    </lineage>
</organism>
<gene>
    <name evidence="1" type="ORF">AMECASPLE_036441</name>
</gene>
<name>A0ABV1AGN3_9TELE</name>
<keyword evidence="2" id="KW-1185">Reference proteome</keyword>
<dbReference type="Proteomes" id="UP001469553">
    <property type="component" value="Unassembled WGS sequence"/>
</dbReference>
<accession>A0ABV1AGN3</accession>
<comment type="caution">
    <text evidence="1">The sequence shown here is derived from an EMBL/GenBank/DDBJ whole genome shotgun (WGS) entry which is preliminary data.</text>
</comment>
<reference evidence="1 2" key="1">
    <citation type="submission" date="2021-06" db="EMBL/GenBank/DDBJ databases">
        <authorList>
            <person name="Palmer J.M."/>
        </authorList>
    </citation>
    <scope>NUCLEOTIDE SEQUENCE [LARGE SCALE GENOMIC DNA]</scope>
    <source>
        <strain evidence="1 2">AS_MEX2019</strain>
        <tissue evidence="1">Muscle</tissue>
    </source>
</reference>
<protein>
    <submittedName>
        <fullName evidence="1">Uncharacterized protein</fullName>
    </submittedName>
</protein>
<proteinExistence type="predicted"/>